<dbReference type="SUPFAM" id="SSF53474">
    <property type="entry name" value="alpha/beta-Hydrolases"/>
    <property type="match status" value="1"/>
</dbReference>
<comment type="similarity">
    <text evidence="2">Belongs to the AB hydrolase superfamily. Lipase family.</text>
</comment>
<evidence type="ECO:0000313" key="3">
    <source>
        <dbReference type="EMBL" id="KAK7205331.1"/>
    </source>
</evidence>
<dbReference type="RefSeq" id="XP_064768364.1">
    <property type="nucleotide sequence ID" value="XM_064914097.1"/>
</dbReference>
<keyword evidence="4" id="KW-1185">Reference proteome</keyword>
<dbReference type="Gene3D" id="3.40.50.1820">
    <property type="entry name" value="alpha/beta hydrolase"/>
    <property type="match status" value="1"/>
</dbReference>
<evidence type="ECO:0000256" key="1">
    <source>
        <dbReference type="ARBA" id="ARBA00022801"/>
    </source>
</evidence>
<feature type="signal peptide" evidence="2">
    <location>
        <begin position="1"/>
        <end position="19"/>
    </location>
</feature>
<sequence>MKLAIFSLAASMLIATVVGMPAASPEALSRRNIPPKPSEDSFYANPAGFESAAPGTILKNRNLPSTIAAFGLIPANIKYTQQILYRTTNALGDPASAVATILIPYNADYTSLLSYQIAEDAASINCSPSYALQFASDSGGFVGTIVTQLEWLLIQAALEQGWPVVLPDHEGLNATFLANYAGGKHVLDGIRAALASESFTGIKSDASVAMWGYSGGSLVSAAASELKDSYAPELNIVAAVLGGPIPNINNALYTLNQGLFAGLIPDGILGLSNAYPALETMVQEGLKSSKKAKFNTAYDTCLGASALNFALQNMFSYFDDAQGLLAEAVPSGILANNSLGHSTPSVPIFMYKSILDEIDSISYSDKLYKTYCNGGAKVKYVRDLISEHGTLAAFGAPKALTFLAKAFNGETVVSKCTKTNTLSSLLDISTAQVLPSFLKDTILNLLYKPVGPFLIG</sequence>
<dbReference type="PIRSF" id="PIRSF029171">
    <property type="entry name" value="Esterase_LipA"/>
    <property type="match status" value="1"/>
</dbReference>
<accession>A0ABR1F671</accession>
<dbReference type="Proteomes" id="UP001498771">
    <property type="component" value="Unassembled WGS sequence"/>
</dbReference>
<dbReference type="Pfam" id="PF03583">
    <property type="entry name" value="LIP"/>
    <property type="match status" value="1"/>
</dbReference>
<keyword evidence="2" id="KW-0732">Signal</keyword>
<name>A0ABR1F671_9ASCO</name>
<dbReference type="PANTHER" id="PTHR34853:SF5">
    <property type="entry name" value="LIP-DOMAIN-CONTAINING PROTEIN-RELATED"/>
    <property type="match status" value="1"/>
</dbReference>
<keyword evidence="1" id="KW-0378">Hydrolase</keyword>
<proteinExistence type="inferred from homology"/>
<evidence type="ECO:0000313" key="4">
    <source>
        <dbReference type="Proteomes" id="UP001498771"/>
    </source>
</evidence>
<dbReference type="PANTHER" id="PTHR34853">
    <property type="match status" value="1"/>
</dbReference>
<comment type="caution">
    <text evidence="3">The sequence shown here is derived from an EMBL/GenBank/DDBJ whole genome shotgun (WGS) entry which is preliminary data.</text>
</comment>
<feature type="chain" id="PRO_5045016477" evidence="2">
    <location>
        <begin position="20"/>
        <end position="456"/>
    </location>
</feature>
<dbReference type="GeneID" id="90039609"/>
<gene>
    <name evidence="3" type="ORF">BZA70DRAFT_289255</name>
</gene>
<dbReference type="Gene3D" id="1.10.260.130">
    <property type="match status" value="1"/>
</dbReference>
<dbReference type="InterPro" id="IPR005152">
    <property type="entry name" value="Lipase_secreted"/>
</dbReference>
<dbReference type="EMBL" id="JBBJBU010000005">
    <property type="protein sequence ID" value="KAK7205331.1"/>
    <property type="molecule type" value="Genomic_DNA"/>
</dbReference>
<evidence type="ECO:0000256" key="2">
    <source>
        <dbReference type="PIRNR" id="PIRNR029171"/>
    </source>
</evidence>
<reference evidence="3 4" key="1">
    <citation type="submission" date="2024-03" db="EMBL/GenBank/DDBJ databases">
        <title>Genome-scale model development and genomic sequencing of the oleaginous clade Lipomyces.</title>
        <authorList>
            <consortium name="Lawrence Berkeley National Laboratory"/>
            <person name="Czajka J.J."/>
            <person name="Han Y."/>
            <person name="Kim J."/>
            <person name="Mondo S.J."/>
            <person name="Hofstad B.A."/>
            <person name="Robles A."/>
            <person name="Haridas S."/>
            <person name="Riley R."/>
            <person name="LaButti K."/>
            <person name="Pangilinan J."/>
            <person name="Andreopoulos W."/>
            <person name="Lipzen A."/>
            <person name="Yan J."/>
            <person name="Wang M."/>
            <person name="Ng V."/>
            <person name="Grigoriev I.V."/>
            <person name="Spatafora J.W."/>
            <person name="Magnuson J.K."/>
            <person name="Baker S.E."/>
            <person name="Pomraning K.R."/>
        </authorList>
    </citation>
    <scope>NUCLEOTIDE SEQUENCE [LARGE SCALE GENOMIC DNA]</scope>
    <source>
        <strain evidence="3 4">Phaff 52-87</strain>
    </source>
</reference>
<dbReference type="InterPro" id="IPR029058">
    <property type="entry name" value="AB_hydrolase_fold"/>
</dbReference>
<organism evidence="3 4">
    <name type="scientific">Myxozyma melibiosi</name>
    <dbReference type="NCBI Taxonomy" id="54550"/>
    <lineage>
        <taxon>Eukaryota</taxon>
        <taxon>Fungi</taxon>
        <taxon>Dikarya</taxon>
        <taxon>Ascomycota</taxon>
        <taxon>Saccharomycotina</taxon>
        <taxon>Lipomycetes</taxon>
        <taxon>Lipomycetales</taxon>
        <taxon>Lipomycetaceae</taxon>
        <taxon>Myxozyma</taxon>
    </lineage>
</organism>
<protein>
    <submittedName>
        <fullName evidence="3">Secretory lipase family protein</fullName>
    </submittedName>
</protein>